<dbReference type="PANTHER" id="PTHR46309:SF1">
    <property type="entry name" value="PHD FINGER PROTEIN 12"/>
    <property type="match status" value="1"/>
</dbReference>
<dbReference type="AlphaFoldDB" id="A0A833QCC1"/>
<evidence type="ECO:0000259" key="8">
    <source>
        <dbReference type="PROSITE" id="PS50016"/>
    </source>
</evidence>
<evidence type="ECO:0000256" key="7">
    <source>
        <dbReference type="SAM" id="MobiDB-lite"/>
    </source>
</evidence>
<dbReference type="PANTHER" id="PTHR46309">
    <property type="entry name" value="PHD FINGER PROTEIN 12"/>
    <property type="match status" value="1"/>
</dbReference>
<dbReference type="Pfam" id="PF16135">
    <property type="entry name" value="TDBD"/>
    <property type="match status" value="1"/>
</dbReference>
<dbReference type="Pfam" id="PF23209">
    <property type="entry name" value="IDM1_C"/>
    <property type="match status" value="1"/>
</dbReference>
<evidence type="ECO:0000256" key="2">
    <source>
        <dbReference type="ARBA" id="ARBA00022723"/>
    </source>
</evidence>
<dbReference type="CDD" id="cd15539">
    <property type="entry name" value="PHD1_AIRE"/>
    <property type="match status" value="1"/>
</dbReference>
<accession>A0A833QCC1</accession>
<proteinExistence type="predicted"/>
<evidence type="ECO:0000256" key="1">
    <source>
        <dbReference type="ARBA" id="ARBA00004123"/>
    </source>
</evidence>
<dbReference type="SMART" id="SM00249">
    <property type="entry name" value="PHD"/>
    <property type="match status" value="2"/>
</dbReference>
<dbReference type="InterPro" id="IPR016181">
    <property type="entry name" value="Acyl_CoA_acyltransferase"/>
</dbReference>
<keyword evidence="10" id="KW-1185">Reference proteome</keyword>
<keyword evidence="5" id="KW-0539">Nucleus</keyword>
<organism evidence="9 10">
    <name type="scientific">Carex littledalei</name>
    <dbReference type="NCBI Taxonomy" id="544730"/>
    <lineage>
        <taxon>Eukaryota</taxon>
        <taxon>Viridiplantae</taxon>
        <taxon>Streptophyta</taxon>
        <taxon>Embryophyta</taxon>
        <taxon>Tracheophyta</taxon>
        <taxon>Spermatophyta</taxon>
        <taxon>Magnoliopsida</taxon>
        <taxon>Liliopsida</taxon>
        <taxon>Poales</taxon>
        <taxon>Cyperaceae</taxon>
        <taxon>Cyperoideae</taxon>
        <taxon>Cariceae</taxon>
        <taxon>Carex</taxon>
        <taxon>Carex subgen. Euthyceras</taxon>
    </lineage>
</organism>
<protein>
    <submittedName>
        <fullName evidence="9">Increased DNA methylation 1</fullName>
    </submittedName>
</protein>
<dbReference type="Proteomes" id="UP000623129">
    <property type="component" value="Unassembled WGS sequence"/>
</dbReference>
<dbReference type="InterPro" id="IPR019787">
    <property type="entry name" value="Znf_PHD-finger"/>
</dbReference>
<dbReference type="InterPro" id="IPR032308">
    <property type="entry name" value="TDBD"/>
</dbReference>
<dbReference type="InterPro" id="IPR011011">
    <property type="entry name" value="Znf_FYVE_PHD"/>
</dbReference>
<evidence type="ECO:0000256" key="6">
    <source>
        <dbReference type="PROSITE-ProRule" id="PRU00146"/>
    </source>
</evidence>
<dbReference type="GO" id="GO:0006357">
    <property type="term" value="P:regulation of transcription by RNA polymerase II"/>
    <property type="evidence" value="ECO:0007669"/>
    <property type="project" value="TreeGrafter"/>
</dbReference>
<dbReference type="InterPro" id="IPR056511">
    <property type="entry name" value="IDM1_C"/>
</dbReference>
<comment type="caution">
    <text evidence="9">The sequence shown here is derived from an EMBL/GenBank/DDBJ whole genome shotgun (WGS) entry which is preliminary data.</text>
</comment>
<dbReference type="GO" id="GO:0003714">
    <property type="term" value="F:transcription corepressor activity"/>
    <property type="evidence" value="ECO:0007669"/>
    <property type="project" value="InterPro"/>
</dbReference>
<dbReference type="PROSITE" id="PS50016">
    <property type="entry name" value="ZF_PHD_2"/>
    <property type="match status" value="1"/>
</dbReference>
<evidence type="ECO:0000256" key="4">
    <source>
        <dbReference type="ARBA" id="ARBA00022833"/>
    </source>
</evidence>
<keyword evidence="3 6" id="KW-0863">Zinc-finger</keyword>
<reference evidence="9" key="1">
    <citation type="submission" date="2020-01" db="EMBL/GenBank/DDBJ databases">
        <title>Genome sequence of Kobresia littledalei, the first chromosome-level genome in the family Cyperaceae.</title>
        <authorList>
            <person name="Qu G."/>
        </authorList>
    </citation>
    <scope>NUCLEOTIDE SEQUENCE</scope>
    <source>
        <strain evidence="9">C.B.Clarke</strain>
        <tissue evidence="9">Leaf</tissue>
    </source>
</reference>
<feature type="region of interest" description="Disordered" evidence="7">
    <location>
        <begin position="885"/>
        <end position="904"/>
    </location>
</feature>
<sequence>MSVPEKRKRLIPESSDSELDDYYISPRAKPCKNDAPIDKNLARSALAKENEEETRIEKFNVSIRKNEPDHGFGASGANRGIKEKLMGFEWVKKRKGEFINGEIDAMGSSIESAKDSKGPKLGVPRCRYEKEEVRAGNFVSEKKKDLKHNAKMPILKKGRIFMHESIKRRAISDHIKASSLKFKGSSSSCNVKLKSKGDLNGYKRKDLNKMKCLNSEFVEPSAFPSRQLFMNGEGSVVDGSNSTAEVPEGPSSTERTRSNEINSRRGDVSTSGSSIPANKRISRLNRGRNDVKKKVKDQIRNMLFDAGWSIELRPRRNRDYEDSVYVSPQGTSYWSITKAYAAYQEDQKTNNNSIAKDELEMLKRNVRNKRGHEAGTVEASREAKWSMRKRPHGDDRLDNYTPYEWRRTVLSWLIDQGVVSENSKVKYMNVRRNKTRLKGRIRRDGIYCSCCSKILSVHKFELHAGSKEKQAYENIYVEELSVSLTQCLLDAWKKQGEGERKGFHEVEACGDDASDDTCGICGDGGDLICCDGCPSTFHMACLGIQVLPSGDWRCINCSCKFCKSTSSENQETHKSCSVLLACRQCGQKYHEGCIPEKDAVCTKSSSGQVSNSFCGLSCRKLYKQLQRLLGVRNEIEGGYSWTLVRRLDESSPRNLQRLSQVANCNSKIAVAFNVMDECFLPITDQRTGIDLIHNVIYNCGSNFSRLDFGGFYTFILERGDEIISAASVRIHGTNLAEMPFIGTRNMYRRQGMCWRLLTSIESALCSLNVKKLIIPAISELKSTWTNVFGFTHLDRTNRKEINSLNLLVFPGTGLLQKILLAKPSDGVHASTIEGPSEGNGKDNDVRNVSSLFQKPSEVDSTLLRESIQDAHGEQTMLEATTEMLKDAESTPEKLPSAEVVASGC</sequence>
<keyword evidence="4" id="KW-0862">Zinc</keyword>
<gene>
    <name evidence="9" type="ORF">FCM35_KLT11792</name>
</gene>
<dbReference type="GO" id="GO:0005634">
    <property type="term" value="C:nucleus"/>
    <property type="evidence" value="ECO:0007669"/>
    <property type="project" value="UniProtKB-SubCell"/>
</dbReference>
<dbReference type="Gene3D" id="3.30.40.10">
    <property type="entry name" value="Zinc/RING finger domain, C3HC4 (zinc finger)"/>
    <property type="match status" value="1"/>
</dbReference>
<feature type="region of interest" description="Disordered" evidence="7">
    <location>
        <begin position="233"/>
        <end position="290"/>
    </location>
</feature>
<evidence type="ECO:0000256" key="3">
    <source>
        <dbReference type="ARBA" id="ARBA00022771"/>
    </source>
</evidence>
<dbReference type="SUPFAM" id="SSF57903">
    <property type="entry name" value="FYVE/PHD zinc finger"/>
    <property type="match status" value="1"/>
</dbReference>
<dbReference type="SUPFAM" id="SSF55729">
    <property type="entry name" value="Acyl-CoA N-acyltransferases (Nat)"/>
    <property type="match status" value="1"/>
</dbReference>
<dbReference type="OrthoDB" id="429143at2759"/>
<evidence type="ECO:0000313" key="10">
    <source>
        <dbReference type="Proteomes" id="UP000623129"/>
    </source>
</evidence>
<name>A0A833QCC1_9POAL</name>
<dbReference type="Pfam" id="PF22970">
    <property type="entry name" value="DUF7028"/>
    <property type="match status" value="1"/>
</dbReference>
<dbReference type="Pfam" id="PF00628">
    <property type="entry name" value="PHD"/>
    <property type="match status" value="1"/>
</dbReference>
<dbReference type="InterPro" id="IPR054292">
    <property type="entry name" value="DUF7028"/>
</dbReference>
<feature type="domain" description="PHD-type" evidence="8">
    <location>
        <begin position="515"/>
        <end position="560"/>
    </location>
</feature>
<dbReference type="GO" id="GO:0008270">
    <property type="term" value="F:zinc ion binding"/>
    <property type="evidence" value="ECO:0007669"/>
    <property type="project" value="UniProtKB-KW"/>
</dbReference>
<keyword evidence="2" id="KW-0479">Metal-binding</keyword>
<dbReference type="InterPro" id="IPR042163">
    <property type="entry name" value="PHF12"/>
</dbReference>
<evidence type="ECO:0000313" key="9">
    <source>
        <dbReference type="EMBL" id="KAF3324325.1"/>
    </source>
</evidence>
<evidence type="ECO:0000256" key="5">
    <source>
        <dbReference type="ARBA" id="ARBA00023242"/>
    </source>
</evidence>
<dbReference type="InterPro" id="IPR001965">
    <property type="entry name" value="Znf_PHD"/>
</dbReference>
<dbReference type="InterPro" id="IPR013083">
    <property type="entry name" value="Znf_RING/FYVE/PHD"/>
</dbReference>
<feature type="compositionally biased region" description="Basic and acidic residues" evidence="7">
    <location>
        <begin position="254"/>
        <end position="267"/>
    </location>
</feature>
<dbReference type="EMBL" id="SWLB01000022">
    <property type="protein sequence ID" value="KAF3324325.1"/>
    <property type="molecule type" value="Genomic_DNA"/>
</dbReference>
<comment type="subcellular location">
    <subcellularLocation>
        <location evidence="1">Nucleus</location>
    </subcellularLocation>
</comment>